<keyword evidence="3" id="KW-0813">Transport</keyword>
<evidence type="ECO:0000256" key="6">
    <source>
        <dbReference type="ARBA" id="ARBA00022989"/>
    </source>
</evidence>
<dbReference type="InterPro" id="IPR047817">
    <property type="entry name" value="ABC2_TM_bact-type"/>
</dbReference>
<feature type="domain" description="ABC transmembrane type-2" evidence="9">
    <location>
        <begin position="139"/>
        <end position="374"/>
    </location>
</feature>
<evidence type="ECO:0000256" key="7">
    <source>
        <dbReference type="ARBA" id="ARBA00023136"/>
    </source>
</evidence>
<feature type="transmembrane region" description="Helical" evidence="8">
    <location>
        <begin position="350"/>
        <end position="369"/>
    </location>
</feature>
<evidence type="ECO:0000256" key="3">
    <source>
        <dbReference type="ARBA" id="ARBA00022448"/>
    </source>
</evidence>
<evidence type="ECO:0000256" key="4">
    <source>
        <dbReference type="ARBA" id="ARBA00022475"/>
    </source>
</evidence>
<feature type="transmembrane region" description="Helical" evidence="8">
    <location>
        <begin position="264"/>
        <end position="284"/>
    </location>
</feature>
<comment type="similarity">
    <text evidence="2">Belongs to the ABC-2 integral membrane protein family.</text>
</comment>
<comment type="subcellular location">
    <subcellularLocation>
        <location evidence="1">Cell membrane</location>
        <topology evidence="1">Multi-pass membrane protein</topology>
    </subcellularLocation>
</comment>
<sequence>MLNIAARILKQVIRDKRTLMLLLVAPLFILTLIYFLFNYSDETTDLKVGTIQLNKEIDNKLHDLNIDTIKYSNNNHLEDKFKDDQLDGFIVGKNDKLNITYENSDPSVTTQLQMKINQLKINQNLKQLSSAITAQGKIINNITAQLPPQIKEKMHHQEKPTVHKLETTSHYLHGDKDTNYFDTISPILISFFVFFFTFLISGISLLKERTSGTLERTLSSPIKKYEIILGYIIGYGTFAIIQTTLIVIYSIYVLQMVSEGNIALVFVTNILVSFIALTLGLLLSTYASSEFQMIQFIPIIVIPQIFFAGIIPVDTMHKVLQYIAHIMPLFYAADANQNVMLRGFNISDIYIDWIILFAIFILLLILNIFGMSRYRKV</sequence>
<dbReference type="InterPro" id="IPR013525">
    <property type="entry name" value="ABC2_TM"/>
</dbReference>
<evidence type="ECO:0000256" key="2">
    <source>
        <dbReference type="ARBA" id="ARBA00007783"/>
    </source>
</evidence>
<keyword evidence="4" id="KW-1003">Cell membrane</keyword>
<organism evidence="10 11">
    <name type="scientific">Mammaliicoccus stepanovicii</name>
    <dbReference type="NCBI Taxonomy" id="643214"/>
    <lineage>
        <taxon>Bacteria</taxon>
        <taxon>Bacillati</taxon>
        <taxon>Bacillota</taxon>
        <taxon>Bacilli</taxon>
        <taxon>Bacillales</taxon>
        <taxon>Staphylococcaceae</taxon>
        <taxon>Mammaliicoccus</taxon>
    </lineage>
</organism>
<protein>
    <submittedName>
        <fullName evidence="10">ABC transporter, permease protein</fullName>
    </submittedName>
</protein>
<dbReference type="KEGG" id="sste:SAMEA4384403_1840"/>
<evidence type="ECO:0000313" key="10">
    <source>
        <dbReference type="EMBL" id="SNV73831.1"/>
    </source>
</evidence>
<dbReference type="RefSeq" id="WP_095088827.1">
    <property type="nucleotide sequence ID" value="NZ_BMDM01000001.1"/>
</dbReference>
<feature type="transmembrane region" description="Helical" evidence="8">
    <location>
        <begin position="20"/>
        <end position="37"/>
    </location>
</feature>
<feature type="transmembrane region" description="Helical" evidence="8">
    <location>
        <begin position="296"/>
        <end position="313"/>
    </location>
</feature>
<evidence type="ECO:0000256" key="5">
    <source>
        <dbReference type="ARBA" id="ARBA00022692"/>
    </source>
</evidence>
<keyword evidence="5 8" id="KW-0812">Transmembrane</keyword>
<feature type="transmembrane region" description="Helical" evidence="8">
    <location>
        <begin position="227"/>
        <end position="252"/>
    </location>
</feature>
<evidence type="ECO:0000256" key="1">
    <source>
        <dbReference type="ARBA" id="ARBA00004651"/>
    </source>
</evidence>
<dbReference type="GO" id="GO:0140359">
    <property type="term" value="F:ABC-type transporter activity"/>
    <property type="evidence" value="ECO:0007669"/>
    <property type="project" value="InterPro"/>
</dbReference>
<reference evidence="10 11" key="1">
    <citation type="submission" date="2017-06" db="EMBL/GenBank/DDBJ databases">
        <authorList>
            <consortium name="Pathogen Informatics"/>
        </authorList>
    </citation>
    <scope>NUCLEOTIDE SEQUENCE [LARGE SCALE GENOMIC DNA]</scope>
    <source>
        <strain evidence="10 11">NCTC13839</strain>
    </source>
</reference>
<accession>A0A239ZRI8</accession>
<evidence type="ECO:0000259" key="9">
    <source>
        <dbReference type="PROSITE" id="PS51012"/>
    </source>
</evidence>
<dbReference type="GO" id="GO:0005886">
    <property type="term" value="C:plasma membrane"/>
    <property type="evidence" value="ECO:0007669"/>
    <property type="project" value="UniProtKB-SubCell"/>
</dbReference>
<gene>
    <name evidence="10" type="primary">ybhR</name>
    <name evidence="10" type="ORF">SAMEA4384403_01840</name>
</gene>
<keyword evidence="11" id="KW-1185">Reference proteome</keyword>
<dbReference type="Proteomes" id="UP000242084">
    <property type="component" value="Chromosome 1"/>
</dbReference>
<dbReference type="InterPro" id="IPR051449">
    <property type="entry name" value="ABC-2_transporter_component"/>
</dbReference>
<keyword evidence="7 8" id="KW-0472">Membrane</keyword>
<dbReference type="EMBL" id="LT906462">
    <property type="protein sequence ID" value="SNV73831.1"/>
    <property type="molecule type" value="Genomic_DNA"/>
</dbReference>
<name>A0A239ZRI8_9STAP</name>
<dbReference type="AlphaFoldDB" id="A0A239ZRI8"/>
<dbReference type="PROSITE" id="PS51012">
    <property type="entry name" value="ABC_TM2"/>
    <property type="match status" value="1"/>
</dbReference>
<evidence type="ECO:0000313" key="11">
    <source>
        <dbReference type="Proteomes" id="UP000242084"/>
    </source>
</evidence>
<feature type="transmembrane region" description="Helical" evidence="8">
    <location>
        <begin position="184"/>
        <end position="206"/>
    </location>
</feature>
<dbReference type="Pfam" id="PF12698">
    <property type="entry name" value="ABC2_membrane_3"/>
    <property type="match status" value="1"/>
</dbReference>
<proteinExistence type="inferred from homology"/>
<keyword evidence="6 8" id="KW-1133">Transmembrane helix</keyword>
<dbReference type="OrthoDB" id="9776218at2"/>
<evidence type="ECO:0000256" key="8">
    <source>
        <dbReference type="SAM" id="Phobius"/>
    </source>
</evidence>
<dbReference type="PANTHER" id="PTHR30294:SF38">
    <property type="entry name" value="TRANSPORT PERMEASE PROTEIN"/>
    <property type="match status" value="1"/>
</dbReference>
<dbReference type="PANTHER" id="PTHR30294">
    <property type="entry name" value="MEMBRANE COMPONENT OF ABC TRANSPORTER YHHJ-RELATED"/>
    <property type="match status" value="1"/>
</dbReference>